<dbReference type="Proteomes" id="UP000007257">
    <property type="component" value="Plasmid pRAHAQ01"/>
</dbReference>
<keyword evidence="1" id="KW-1133">Transmembrane helix</keyword>
<reference evidence="4" key="1">
    <citation type="submission" date="2011-01" db="EMBL/GenBank/DDBJ databases">
        <title>Complete sequence of plasmid1 of Rahnella sp. Y9602.</title>
        <authorList>
            <consortium name="US DOE Joint Genome Institute"/>
            <person name="Lucas S."/>
            <person name="Copeland A."/>
            <person name="Lapidus A."/>
            <person name="Cheng J.-F."/>
            <person name="Goodwin L."/>
            <person name="Pitluck S."/>
            <person name="Lu M."/>
            <person name="Detter J.C."/>
            <person name="Han C."/>
            <person name="Tapia R."/>
            <person name="Land M."/>
            <person name="Hauser L."/>
            <person name="Kyrpides N."/>
            <person name="Ivanova N."/>
            <person name="Ovchinnikova G."/>
            <person name="Pagani I."/>
            <person name="Sobecky P.A."/>
            <person name="Martinez R.J."/>
            <person name="Woyke T."/>
        </authorList>
    </citation>
    <scope>NUCLEOTIDE SEQUENCE [LARGE SCALE GENOMIC DNA]</scope>
    <source>
        <strain evidence="4">Y9602</strain>
        <plasmid evidence="4">pRAHAQ01</plasmid>
    </source>
</reference>
<dbReference type="OrthoDB" id="6199137at2"/>
<dbReference type="InterPro" id="IPR018895">
    <property type="entry name" value="DUF2474"/>
</dbReference>
<evidence type="ECO:0000313" key="5">
    <source>
        <dbReference type="Proteomes" id="UP001598201"/>
    </source>
</evidence>
<evidence type="ECO:0000313" key="2">
    <source>
        <dbReference type="EMBL" id="ADW76176.1"/>
    </source>
</evidence>
<geneLocation type="plasmid" evidence="2 4">
    <name>pRAHAQ01</name>
</geneLocation>
<dbReference type="Pfam" id="PF10617">
    <property type="entry name" value="DUF2474"/>
    <property type="match status" value="1"/>
</dbReference>
<keyword evidence="5" id="KW-1185">Reference proteome</keyword>
<dbReference type="RefSeq" id="WP_013577857.1">
    <property type="nucleotide sequence ID" value="NC_015062.1"/>
</dbReference>
<evidence type="ECO:0000313" key="3">
    <source>
        <dbReference type="EMBL" id="MFD3226883.1"/>
    </source>
</evidence>
<accession>A0A0H3FIP0</accession>
<proteinExistence type="predicted"/>
<dbReference type="EMBL" id="CP002506">
    <property type="protein sequence ID" value="ADW76176.1"/>
    <property type="molecule type" value="Genomic_DNA"/>
</dbReference>
<keyword evidence="1" id="KW-0812">Transmembrane</keyword>
<evidence type="ECO:0000256" key="1">
    <source>
        <dbReference type="SAM" id="Phobius"/>
    </source>
</evidence>
<protein>
    <submittedName>
        <fullName evidence="3">DUF2474 domain-containing protein</fullName>
    </submittedName>
</protein>
<name>A0A0H3FIP0_RAHSY</name>
<gene>
    <name evidence="2" type="ordered locus">Rahaq_4595</name>
    <name evidence="3" type="ORF">ACFPK4_25400</name>
</gene>
<evidence type="ECO:0000313" key="4">
    <source>
        <dbReference type="Proteomes" id="UP000007257"/>
    </source>
</evidence>
<dbReference type="GeneID" id="95420642"/>
<dbReference type="HOGENOM" id="CLU_203653_1_2_6"/>
<reference evidence="3 5" key="3">
    <citation type="submission" date="2024-09" db="EMBL/GenBank/DDBJ databases">
        <title>Genomes of Rahnella.</title>
        <authorList>
            <person name="Mnguni F.C."/>
            <person name="Shin G.Y."/>
            <person name="Coutinho T."/>
        </authorList>
    </citation>
    <scope>NUCLEOTIDE SEQUENCE [LARGE SCALE GENOMIC DNA]</scope>
    <source>
        <strain evidence="3 5">20WA0057</strain>
    </source>
</reference>
<dbReference type="KEGG" id="rah:Rahaq_4595"/>
<dbReference type="EMBL" id="JBHUCJ010000116">
    <property type="protein sequence ID" value="MFD3226883.1"/>
    <property type="molecule type" value="Genomic_DNA"/>
</dbReference>
<dbReference type="AlphaFoldDB" id="A0A0H3FIP0"/>
<dbReference type="Proteomes" id="UP001598201">
    <property type="component" value="Unassembled WGS sequence"/>
</dbReference>
<organism evidence="2 4">
    <name type="scientific">Rahnella sp. (strain Y9602)</name>
    <dbReference type="NCBI Taxonomy" id="2703885"/>
    <lineage>
        <taxon>Bacteria</taxon>
        <taxon>Pseudomonadati</taxon>
        <taxon>Pseudomonadota</taxon>
        <taxon>Gammaproteobacteria</taxon>
        <taxon>Enterobacterales</taxon>
        <taxon>Yersiniaceae</taxon>
        <taxon>Rahnella</taxon>
    </lineage>
</organism>
<keyword evidence="2" id="KW-0614">Plasmid</keyword>
<dbReference type="eggNOG" id="ENOG5030ZDZ">
    <property type="taxonomic scope" value="Bacteria"/>
</dbReference>
<feature type="transmembrane region" description="Helical" evidence="1">
    <location>
        <begin position="21"/>
        <end position="49"/>
    </location>
</feature>
<sequence>MNLIRKMDDSNITKAPFLKRVGWMAVIWGGSVLALFVVASVFHLLMFAAGMRSH</sequence>
<reference evidence="2 4" key="2">
    <citation type="journal article" date="2012" name="J. Bacteriol.">
        <title>Complete Genome Sequence of Rahnella sp. Strain Y9602, a Gammaproteobacterium Isolate from Metal- and Radionuclide-Contaminated Soil.</title>
        <authorList>
            <person name="Martinez R.J."/>
            <person name="Bruce D."/>
            <person name="Detter C."/>
            <person name="Goodwin L.A."/>
            <person name="Han J."/>
            <person name="Han C.S."/>
            <person name="Held B."/>
            <person name="Land M.L."/>
            <person name="Mikhailova N."/>
            <person name="Nolan M."/>
            <person name="Pennacchio L."/>
            <person name="Pitluck S."/>
            <person name="Tapia R."/>
            <person name="Woyke T."/>
            <person name="Sobecky P.A."/>
        </authorList>
    </citation>
    <scope>NUCLEOTIDE SEQUENCE [LARGE SCALE GENOMIC DNA]</scope>
    <source>
        <strain evidence="2 4">Y9602</strain>
        <plasmid evidence="2 4">pRAHAQ01</plasmid>
    </source>
</reference>
<keyword evidence="1" id="KW-0472">Membrane</keyword>